<organism evidence="6 7">
    <name type="scientific">Salisediminibacterium beveridgei</name>
    <dbReference type="NCBI Taxonomy" id="632773"/>
    <lineage>
        <taxon>Bacteria</taxon>
        <taxon>Bacillati</taxon>
        <taxon>Bacillota</taxon>
        <taxon>Bacilli</taxon>
        <taxon>Bacillales</taxon>
        <taxon>Bacillaceae</taxon>
        <taxon>Salisediminibacterium</taxon>
    </lineage>
</organism>
<comment type="similarity">
    <text evidence="1 4">Belongs to the GTP cyclohydrolase I type 2/NIF3 family.</text>
</comment>
<dbReference type="FunFam" id="3.40.1390.30:FF:000001">
    <property type="entry name" value="GTP cyclohydrolase 1 type 2"/>
    <property type="match status" value="1"/>
</dbReference>
<dbReference type="STRING" id="632773.BBEV_1237"/>
<dbReference type="Gene3D" id="3.40.1390.30">
    <property type="entry name" value="NIF3 (NGG1p interacting factor 3)-like"/>
    <property type="match status" value="1"/>
</dbReference>
<sequence>MSEFIHAQALIQGFERFSPKSYAIEGDKVGLQIGTLNKKVTKLMTALDVNEQVVDEAIENGVDFIIAHHPLIFRPLKALTTDESYGKTIQKLMKHEITLYVAHTNLDVATGGVNDLMADALGLQDTDVLAKTSEDPLVKLVVYVSKPDADRVRQAIGDAGAGHIGDYSHCSFQTEGTGSFIPGDGTDPFIGKQGEREFVEELKIETIVPKSIEKKVVRAMLDAHPYEEPAYDLYPMANEGDALGLGRIGYLEEGMTLDAFCEHVKKAFDVPFVRAVGDGNRTVKKIAVLGGDGNKYTMTALQKGADVYVTGDLYYHVAHDAMMEGLMMVDPGHNVEKIMKQATADYVKNNILKNSCLTEVVASAIHTDPFRVK</sequence>
<dbReference type="InterPro" id="IPR015867">
    <property type="entry name" value="N-reg_PII/ATP_PRibTrfase_C"/>
</dbReference>
<evidence type="ECO:0000256" key="3">
    <source>
        <dbReference type="ARBA" id="ARBA00022723"/>
    </source>
</evidence>
<dbReference type="Proteomes" id="UP000094463">
    <property type="component" value="Chromosome"/>
</dbReference>
<keyword evidence="3 4" id="KW-0479">Metal-binding</keyword>
<dbReference type="GO" id="GO:0005737">
    <property type="term" value="C:cytoplasm"/>
    <property type="evidence" value="ECO:0007669"/>
    <property type="project" value="TreeGrafter"/>
</dbReference>
<dbReference type="GO" id="GO:0046872">
    <property type="term" value="F:metal ion binding"/>
    <property type="evidence" value="ECO:0007669"/>
    <property type="project" value="UniProtKB-UniRule"/>
</dbReference>
<dbReference type="AlphaFoldDB" id="A0A1D7QUE1"/>
<feature type="binding site" evidence="5">
    <location>
        <position position="333"/>
    </location>
    <ligand>
        <name>a divalent metal cation</name>
        <dbReference type="ChEBI" id="CHEBI:60240"/>
        <label>1</label>
    </ligand>
</feature>
<dbReference type="PIRSF" id="PIRSF037489">
    <property type="entry name" value="UCP037489_NIF3_YqfO"/>
    <property type="match status" value="1"/>
</dbReference>
<evidence type="ECO:0000256" key="1">
    <source>
        <dbReference type="ARBA" id="ARBA00006964"/>
    </source>
</evidence>
<feature type="binding site" evidence="5">
    <location>
        <position position="69"/>
    </location>
    <ligand>
        <name>a divalent metal cation</name>
        <dbReference type="ChEBI" id="CHEBI:60240"/>
        <label>1</label>
    </ligand>
</feature>
<dbReference type="PANTHER" id="PTHR13799">
    <property type="entry name" value="NGG1 INTERACTING FACTOR 3"/>
    <property type="match status" value="1"/>
</dbReference>
<accession>A0A1D7QUE1</accession>
<dbReference type="SUPFAM" id="SSF102705">
    <property type="entry name" value="NIF3 (NGG1p interacting factor 3)-like"/>
    <property type="match status" value="1"/>
</dbReference>
<protein>
    <recommendedName>
        <fullName evidence="2 4">GTP cyclohydrolase 1 type 2 homolog</fullName>
    </recommendedName>
</protein>
<dbReference type="FunFam" id="3.30.70.120:FF:000006">
    <property type="entry name" value="GTP cyclohydrolase 1 type 2 homolog"/>
    <property type="match status" value="1"/>
</dbReference>
<dbReference type="Gene3D" id="3.30.70.120">
    <property type="match status" value="1"/>
</dbReference>
<dbReference type="Pfam" id="PF01784">
    <property type="entry name" value="DUF34_NIF3"/>
    <property type="match status" value="1"/>
</dbReference>
<feature type="binding site" evidence="5">
    <location>
        <position position="107"/>
    </location>
    <ligand>
        <name>a divalent metal cation</name>
        <dbReference type="ChEBI" id="CHEBI:60240"/>
        <label>1</label>
    </ligand>
</feature>
<dbReference type="EMBL" id="CP012502">
    <property type="protein sequence ID" value="AOM82605.1"/>
    <property type="molecule type" value="Genomic_DNA"/>
</dbReference>
<evidence type="ECO:0000313" key="6">
    <source>
        <dbReference type="EMBL" id="AOM82605.1"/>
    </source>
</evidence>
<dbReference type="KEGG" id="bbev:BBEV_1237"/>
<feature type="binding site" evidence="5">
    <location>
        <position position="336"/>
    </location>
    <ligand>
        <name>a divalent metal cation</name>
        <dbReference type="ChEBI" id="CHEBI:60240"/>
        <label>1</label>
    </ligand>
</feature>
<evidence type="ECO:0000256" key="2">
    <source>
        <dbReference type="ARBA" id="ARBA00022112"/>
    </source>
</evidence>
<feature type="binding site" evidence="5">
    <location>
        <position position="68"/>
    </location>
    <ligand>
        <name>a divalent metal cation</name>
        <dbReference type="ChEBI" id="CHEBI:60240"/>
        <label>1</label>
    </ligand>
</feature>
<dbReference type="OrthoDB" id="9792792at2"/>
<dbReference type="InterPro" id="IPR002678">
    <property type="entry name" value="DUF34/NIF3"/>
</dbReference>
<dbReference type="InterPro" id="IPR017221">
    <property type="entry name" value="DUF34/NIF3_bac"/>
</dbReference>
<dbReference type="PANTHER" id="PTHR13799:SF14">
    <property type="entry name" value="GTP CYCLOHYDROLASE 1 TYPE 2 HOMOLOG"/>
    <property type="match status" value="1"/>
</dbReference>
<dbReference type="NCBIfam" id="TIGR00486">
    <property type="entry name" value="YbgI_SA1388"/>
    <property type="match status" value="1"/>
</dbReference>
<gene>
    <name evidence="6" type="ORF">BBEV_1237</name>
</gene>
<reference evidence="6 7" key="1">
    <citation type="submission" date="2015-08" db="EMBL/GenBank/DDBJ databases">
        <title>The complete genome sequence of Bacillus beveridgei MLTeJB.</title>
        <authorList>
            <person name="Hanson T.E."/>
            <person name="Mesa C."/>
            <person name="Basesman S.M."/>
            <person name="Oremland R.S."/>
        </authorList>
    </citation>
    <scope>NUCLEOTIDE SEQUENCE [LARGE SCALE GENOMIC DNA]</scope>
    <source>
        <strain evidence="6 7">MLTeJB</strain>
    </source>
</reference>
<dbReference type="InterPro" id="IPR036069">
    <property type="entry name" value="DUF34/NIF3_sf"/>
</dbReference>
<dbReference type="RefSeq" id="WP_069364674.1">
    <property type="nucleotide sequence ID" value="NZ_CP012502.1"/>
</dbReference>
<proteinExistence type="inferred from homology"/>
<name>A0A1D7QUE1_9BACI</name>
<dbReference type="PATRIC" id="fig|632773.3.peg.1309"/>
<evidence type="ECO:0000313" key="7">
    <source>
        <dbReference type="Proteomes" id="UP000094463"/>
    </source>
</evidence>
<keyword evidence="7" id="KW-1185">Reference proteome</keyword>
<evidence type="ECO:0000256" key="4">
    <source>
        <dbReference type="PIRNR" id="PIRNR037489"/>
    </source>
</evidence>
<evidence type="ECO:0000256" key="5">
    <source>
        <dbReference type="PIRSR" id="PIRSR602678-1"/>
    </source>
</evidence>